<gene>
    <name evidence="1" type="primary">Caltractin</name>
    <name evidence="1" type="ORF">SPIL2461_LOCUS13525</name>
</gene>
<dbReference type="AlphaFoldDB" id="A0A812TD80"/>
<reference evidence="1" key="1">
    <citation type="submission" date="2021-02" db="EMBL/GenBank/DDBJ databases">
        <authorList>
            <person name="Dougan E. K."/>
            <person name="Rhodes N."/>
            <person name="Thang M."/>
            <person name="Chan C."/>
        </authorList>
    </citation>
    <scope>NUCLEOTIDE SEQUENCE</scope>
</reference>
<keyword evidence="2" id="KW-1185">Reference proteome</keyword>
<evidence type="ECO:0000313" key="2">
    <source>
        <dbReference type="Proteomes" id="UP000649617"/>
    </source>
</evidence>
<sequence>VKTLQHSAYWAVFKLTVFRAGGHDLCLYFACTGGNAYKERDRWVEKMGTLVSQVTRSLFPPSDIKVQPLPGIESTSTRILAGFLLQGCNMDTCQLVYAELHAYVAGEAKLILYRDEWCDREAETELLEDLRLQTWTAALHPMHSVFDSMADVIANAAAQLLTIMLSNASTAGALTQLKVASAE</sequence>
<evidence type="ECO:0000313" key="1">
    <source>
        <dbReference type="EMBL" id="CAE7517722.1"/>
    </source>
</evidence>
<organism evidence="1 2">
    <name type="scientific">Symbiodinium pilosum</name>
    <name type="common">Dinoflagellate</name>
    <dbReference type="NCBI Taxonomy" id="2952"/>
    <lineage>
        <taxon>Eukaryota</taxon>
        <taxon>Sar</taxon>
        <taxon>Alveolata</taxon>
        <taxon>Dinophyceae</taxon>
        <taxon>Suessiales</taxon>
        <taxon>Symbiodiniaceae</taxon>
        <taxon>Symbiodinium</taxon>
    </lineage>
</organism>
<feature type="non-terminal residue" evidence="1">
    <location>
        <position position="1"/>
    </location>
</feature>
<comment type="caution">
    <text evidence="1">The sequence shown here is derived from an EMBL/GenBank/DDBJ whole genome shotgun (WGS) entry which is preliminary data.</text>
</comment>
<dbReference type="Proteomes" id="UP000649617">
    <property type="component" value="Unassembled WGS sequence"/>
</dbReference>
<dbReference type="EMBL" id="CAJNIZ010029668">
    <property type="protein sequence ID" value="CAE7517722.1"/>
    <property type="molecule type" value="Genomic_DNA"/>
</dbReference>
<dbReference type="OrthoDB" id="406669at2759"/>
<name>A0A812TD80_SYMPI</name>
<protein>
    <submittedName>
        <fullName evidence="1">Caltractin protein</fullName>
    </submittedName>
</protein>
<accession>A0A812TD80</accession>
<proteinExistence type="predicted"/>